<evidence type="ECO:0000256" key="4">
    <source>
        <dbReference type="ARBA" id="ARBA00023239"/>
    </source>
</evidence>
<evidence type="ECO:0000256" key="5">
    <source>
        <dbReference type="ARBA" id="ARBA00029491"/>
    </source>
</evidence>
<evidence type="ECO:0000256" key="6">
    <source>
        <dbReference type="NCBIfam" id="TIGR01928"/>
    </source>
</evidence>
<dbReference type="InterPro" id="IPR029017">
    <property type="entry name" value="Enolase-like_N"/>
</dbReference>
<feature type="domain" description="Enolase C-terminal" evidence="7">
    <location>
        <begin position="140"/>
        <end position="299"/>
    </location>
</feature>
<reference evidence="10" key="2">
    <citation type="submission" date="2017-10" db="EMBL/GenBank/DDBJ databases">
        <title>Staphylococcus edaphicus sp. nov., isolated in Antarctica, harbouring mecC gene and genomic islands essential in adaptation to extreme environment.</title>
        <authorList>
            <person name="Pantucek R."/>
            <person name="Sedlacek I."/>
            <person name="Indrakova A."/>
            <person name="Vrbovska V."/>
            <person name="Maslanova I."/>
            <person name="Kovarovic V."/>
            <person name="Svec P."/>
            <person name="Kralova S."/>
            <person name="Kristofova L."/>
            <person name="Keklakova J."/>
            <person name="Petras P."/>
            <person name="Doskar J."/>
        </authorList>
    </citation>
    <scope>NUCLEOTIDE SEQUENCE [LARGE SCALE GENOMIC DNA]</scope>
    <source>
        <strain evidence="10">CCM 5085</strain>
    </source>
</reference>
<protein>
    <recommendedName>
        <fullName evidence="5 6">o-succinylbenzoate synthase</fullName>
        <ecNumber evidence="5 6">4.2.1.113</ecNumber>
    </recommendedName>
</protein>
<sequence>MKIVDMHLYDYQAEFKAPVITPKIKMDTRRALFIELITDKGQSYFGECNAFETNWYANETISDVIRVSKLWFNQHQLQSFDTFSEVQNALNHLSNYPATRSMIVMACYQMFYDLNAFKVPYGATINGMTPKTYHQLVQTQPQRVKIKWNKNIIDDVENVAKLSFQPKIVIDANESLTKADCDKLSILHKYQLSYVEEPFSSLELLSHFEKNEFPPIAIDEKAKSEQSILQAINEYGIDIVVLKPFRLGGIDKVMDLIKILKAKDIKIVVGGMYEYGLSRYFTAMLAQFADFPSDITPEGYYYDSDVINKAGELKGGSIYFEPPKVNSKILNHIC</sequence>
<proteinExistence type="predicted"/>
<evidence type="ECO:0000256" key="3">
    <source>
        <dbReference type="ARBA" id="ARBA00022842"/>
    </source>
</evidence>
<dbReference type="SFLD" id="SFLDS00001">
    <property type="entry name" value="Enolase"/>
    <property type="match status" value="1"/>
</dbReference>
<keyword evidence="2" id="KW-0479">Metal-binding</keyword>
<dbReference type="SUPFAM" id="SSF54826">
    <property type="entry name" value="Enolase N-terminal domain-like"/>
    <property type="match status" value="1"/>
</dbReference>
<dbReference type="SFLD" id="SFLDF00009">
    <property type="entry name" value="o-succinylbenzoate_synthase"/>
    <property type="match status" value="1"/>
</dbReference>
<keyword evidence="4 9" id="KW-0456">Lyase</keyword>
<dbReference type="EC" id="4.2.1.113" evidence="5 6"/>
<keyword evidence="11" id="KW-1185">Reference proteome</keyword>
<dbReference type="EMBL" id="MRZN01000001">
    <property type="protein sequence ID" value="PHK50846.1"/>
    <property type="molecule type" value="Genomic_DNA"/>
</dbReference>
<gene>
    <name evidence="8" type="primary">menC</name>
    <name evidence="8" type="ORF">BTJ66_00680</name>
    <name evidence="9" type="ORF">MNY58_05645</name>
</gene>
<dbReference type="Gene3D" id="3.20.20.120">
    <property type="entry name" value="Enolase-like C-terminal domain"/>
    <property type="match status" value="1"/>
</dbReference>
<reference evidence="8" key="1">
    <citation type="journal article" date="2017" name="Appl. Environ. Microbiol.">
        <title>Staphylococcus edaphicus sp. nov., isolated in Antarctica, harbours mecC gene and genomic islands with suspected role in adaptation to extreme environment.</title>
        <authorList>
            <person name="Pantucek R."/>
            <person name="Sedlacek I."/>
            <person name="Indrakova A."/>
            <person name="Vrbovska V."/>
            <person name="Maslanova I."/>
            <person name="Kovarovic V."/>
            <person name="Svec P."/>
            <person name="Kralova S."/>
            <person name="Kristofova L."/>
            <person name="Keklakova J."/>
            <person name="Petras P."/>
            <person name="Doskar J."/>
        </authorList>
    </citation>
    <scope>NUCLEOTIDE SEQUENCE</scope>
    <source>
        <strain evidence="8">CCM 8730</strain>
    </source>
</reference>
<evidence type="ECO:0000259" key="7">
    <source>
        <dbReference type="Pfam" id="PF13378"/>
    </source>
</evidence>
<dbReference type="GO" id="GO:0009234">
    <property type="term" value="P:menaquinone biosynthetic process"/>
    <property type="evidence" value="ECO:0007669"/>
    <property type="project" value="UniProtKB-UniRule"/>
</dbReference>
<evidence type="ECO:0000256" key="2">
    <source>
        <dbReference type="ARBA" id="ARBA00022723"/>
    </source>
</evidence>
<dbReference type="PANTHER" id="PTHR48073">
    <property type="entry name" value="O-SUCCINYLBENZOATE SYNTHASE-RELATED"/>
    <property type="match status" value="1"/>
</dbReference>
<dbReference type="Proteomes" id="UP001056588">
    <property type="component" value="Chromosome"/>
</dbReference>
<reference evidence="9" key="4">
    <citation type="submission" date="2022-03" db="EMBL/GenBank/DDBJ databases">
        <title>Complete Genome Sequence of Staphylococcus edaphicus strain CCM 8731.</title>
        <authorList>
            <person name="Rimmer C.O."/>
            <person name="Thomas J.C."/>
        </authorList>
    </citation>
    <scope>NUCLEOTIDE SEQUENCE</scope>
    <source>
        <strain evidence="9">CCM 8731</strain>
    </source>
</reference>
<evidence type="ECO:0000256" key="1">
    <source>
        <dbReference type="ARBA" id="ARBA00001968"/>
    </source>
</evidence>
<evidence type="ECO:0000313" key="10">
    <source>
        <dbReference type="Proteomes" id="UP000223828"/>
    </source>
</evidence>
<keyword evidence="3" id="KW-0460">Magnesium</keyword>
<dbReference type="SUPFAM" id="SSF51604">
    <property type="entry name" value="Enolase C-terminal domain-like"/>
    <property type="match status" value="1"/>
</dbReference>
<dbReference type="RefSeq" id="WP_099089077.1">
    <property type="nucleotide sequence ID" value="NZ_CP093217.1"/>
</dbReference>
<dbReference type="PANTHER" id="PTHR48073:SF5">
    <property type="entry name" value="O-SUCCINYLBENZOATE SYNTHASE"/>
    <property type="match status" value="1"/>
</dbReference>
<dbReference type="NCBIfam" id="TIGR01928">
    <property type="entry name" value="menC_lowGC_arch"/>
    <property type="match status" value="1"/>
</dbReference>
<dbReference type="EMBL" id="CP093217">
    <property type="protein sequence ID" value="UQW82538.1"/>
    <property type="molecule type" value="Genomic_DNA"/>
</dbReference>
<dbReference type="InterPro" id="IPR036849">
    <property type="entry name" value="Enolase-like_C_sf"/>
</dbReference>
<organism evidence="8 10">
    <name type="scientific">Staphylococcus edaphicus</name>
    <dbReference type="NCBI Taxonomy" id="1955013"/>
    <lineage>
        <taxon>Bacteria</taxon>
        <taxon>Bacillati</taxon>
        <taxon>Bacillota</taxon>
        <taxon>Bacilli</taxon>
        <taxon>Bacillales</taxon>
        <taxon>Staphylococcaceae</taxon>
        <taxon>Staphylococcus</taxon>
    </lineage>
</organism>
<dbReference type="Gene3D" id="3.30.390.10">
    <property type="entry name" value="Enolase-like, N-terminal domain"/>
    <property type="match status" value="1"/>
</dbReference>
<comment type="cofactor">
    <cofactor evidence="1">
        <name>a divalent metal cation</name>
        <dbReference type="ChEBI" id="CHEBI:60240"/>
    </cofactor>
</comment>
<accession>A0A2C6WSX3</accession>
<dbReference type="GO" id="GO:0046872">
    <property type="term" value="F:metal ion binding"/>
    <property type="evidence" value="ECO:0007669"/>
    <property type="project" value="UniProtKB-KW"/>
</dbReference>
<name>A0A2C6WSX3_9STAP</name>
<evidence type="ECO:0000313" key="11">
    <source>
        <dbReference type="Proteomes" id="UP001056588"/>
    </source>
</evidence>
<reference evidence="8" key="3">
    <citation type="submission" date="2017-10" db="EMBL/GenBank/DDBJ databases">
        <authorList>
            <person name="Vrbovska V."/>
            <person name="Kovarovic V."/>
            <person name="Indrakova A."/>
        </authorList>
    </citation>
    <scope>NUCLEOTIDE SEQUENCE</scope>
    <source>
        <strain evidence="8">CCM 8730</strain>
    </source>
</reference>
<dbReference type="AlphaFoldDB" id="A0A2C6WSX3"/>
<dbReference type="InterPro" id="IPR029065">
    <property type="entry name" value="Enolase_C-like"/>
</dbReference>
<dbReference type="OrthoDB" id="9774531at2"/>
<dbReference type="GO" id="GO:0043748">
    <property type="term" value="F:O-succinylbenzoate synthase activity"/>
    <property type="evidence" value="ECO:0007669"/>
    <property type="project" value="UniProtKB-EC"/>
</dbReference>
<dbReference type="Proteomes" id="UP000223828">
    <property type="component" value="Unassembled WGS sequence"/>
</dbReference>
<dbReference type="InterPro" id="IPR010197">
    <property type="entry name" value="OSBS/NAAAR"/>
</dbReference>
<dbReference type="SFLD" id="SFLDG00180">
    <property type="entry name" value="muconate_cycloisomerase"/>
    <property type="match status" value="1"/>
</dbReference>
<dbReference type="Pfam" id="PF13378">
    <property type="entry name" value="MR_MLE_C"/>
    <property type="match status" value="1"/>
</dbReference>
<evidence type="ECO:0000313" key="8">
    <source>
        <dbReference type="EMBL" id="PHK50846.1"/>
    </source>
</evidence>
<evidence type="ECO:0000313" key="9">
    <source>
        <dbReference type="EMBL" id="UQW82538.1"/>
    </source>
</evidence>